<dbReference type="AlphaFoldDB" id="A0A2P5HWA6"/>
<dbReference type="Proteomes" id="UP000094444">
    <property type="component" value="Unassembled WGS sequence"/>
</dbReference>
<sequence>MSLEAAGMAFQQRARFTLLIEALEATAAPVRRPAPRSWDRPANSGSLEDRSLSNTVMAVEAEANRLRQSAESL</sequence>
<organism evidence="2 3">
    <name type="scientific">Diaporthe helianthi</name>
    <dbReference type="NCBI Taxonomy" id="158607"/>
    <lineage>
        <taxon>Eukaryota</taxon>
        <taxon>Fungi</taxon>
        <taxon>Dikarya</taxon>
        <taxon>Ascomycota</taxon>
        <taxon>Pezizomycotina</taxon>
        <taxon>Sordariomycetes</taxon>
        <taxon>Sordariomycetidae</taxon>
        <taxon>Diaporthales</taxon>
        <taxon>Diaporthaceae</taxon>
        <taxon>Diaporthe</taxon>
    </lineage>
</organism>
<dbReference type="InParanoid" id="A0A2P5HWA6"/>
<protein>
    <submittedName>
        <fullName evidence="2">Uncharacterized protein</fullName>
    </submittedName>
</protein>
<evidence type="ECO:0000313" key="3">
    <source>
        <dbReference type="Proteomes" id="UP000094444"/>
    </source>
</evidence>
<reference evidence="2" key="1">
    <citation type="submission" date="2017-09" db="EMBL/GenBank/DDBJ databases">
        <title>Polyketide synthases of a Diaporthe helianthi virulent isolate.</title>
        <authorList>
            <person name="Baroncelli R."/>
        </authorList>
    </citation>
    <scope>NUCLEOTIDE SEQUENCE [LARGE SCALE GENOMIC DNA]</scope>
    <source>
        <strain evidence="2">7/96</strain>
    </source>
</reference>
<proteinExistence type="predicted"/>
<keyword evidence="3" id="KW-1185">Reference proteome</keyword>
<evidence type="ECO:0000313" key="2">
    <source>
        <dbReference type="EMBL" id="POS74524.1"/>
    </source>
</evidence>
<feature type="region of interest" description="Disordered" evidence="1">
    <location>
        <begin position="29"/>
        <end position="53"/>
    </location>
</feature>
<comment type="caution">
    <text evidence="2">The sequence shown here is derived from an EMBL/GenBank/DDBJ whole genome shotgun (WGS) entry which is preliminary data.</text>
</comment>
<accession>A0A2P5HWA6</accession>
<dbReference type="EMBL" id="MAVT02000614">
    <property type="protein sequence ID" value="POS74524.1"/>
    <property type="molecule type" value="Genomic_DNA"/>
</dbReference>
<gene>
    <name evidence="2" type="ORF">DHEL01_v207074</name>
</gene>
<name>A0A2P5HWA6_DIAHE</name>
<evidence type="ECO:0000256" key="1">
    <source>
        <dbReference type="SAM" id="MobiDB-lite"/>
    </source>
</evidence>